<dbReference type="OrthoDB" id="5355583at2759"/>
<evidence type="ECO:0000256" key="1">
    <source>
        <dbReference type="SAM" id="MobiDB-lite"/>
    </source>
</evidence>
<feature type="region of interest" description="Disordered" evidence="1">
    <location>
        <begin position="1"/>
        <end position="69"/>
    </location>
</feature>
<dbReference type="AlphaFoldDB" id="A0A2T6ZRJ3"/>
<reference evidence="2 3" key="1">
    <citation type="submission" date="2017-04" db="EMBL/GenBank/DDBJ databases">
        <title>Draft genome sequence of Tuber borchii Vittad., a whitish edible truffle.</title>
        <authorList>
            <consortium name="DOE Joint Genome Institute"/>
            <person name="Murat C."/>
            <person name="Kuo A."/>
            <person name="Barry K.W."/>
            <person name="Clum A."/>
            <person name="Dockter R.B."/>
            <person name="Fauchery L."/>
            <person name="Iotti M."/>
            <person name="Kohler A."/>
            <person name="Labutti K."/>
            <person name="Lindquist E.A."/>
            <person name="Lipzen A."/>
            <person name="Ohm R.A."/>
            <person name="Wang M."/>
            <person name="Grigoriev I.V."/>
            <person name="Zambonelli A."/>
            <person name="Martin F.M."/>
        </authorList>
    </citation>
    <scope>NUCLEOTIDE SEQUENCE [LARGE SCALE GENOMIC DNA]</scope>
    <source>
        <strain evidence="2 3">Tbo3840</strain>
    </source>
</reference>
<accession>A0A2T6ZRJ3</accession>
<comment type="caution">
    <text evidence="2">The sequence shown here is derived from an EMBL/GenBank/DDBJ whole genome shotgun (WGS) entry which is preliminary data.</text>
</comment>
<sequence length="318" mass="36189">MGNEKAETRKRKYKSTIQDSGIMGSEKTVTRKQEYKSTIQVHPKEVPNTTEDEPENADPKRRKSKSKWTASSYSKVTIPEAEMWLNFRLTLRGIPVKKMLEGKSVLLGQRLISKAKKQVYRGLVNYLKAGGYPTEADPDFKEANINDLVAFVTYPIISLFNDETARQLHISREKEIASLDSTTSGMEEFVVMDYICLGQTKYVLIIEAKRVSLGGARKQCFLSMKDMRDQNGGGIVYGFITNGDSWRMISFDGKFTMSEKIELMFDTMDEDKGRWMADYSILVDCFNFALSNGANDLVEEEEEEEEEAARCHSKGLHK</sequence>
<dbReference type="EMBL" id="NESQ01000129">
    <property type="protein sequence ID" value="PUU78108.1"/>
    <property type="molecule type" value="Genomic_DNA"/>
</dbReference>
<dbReference type="Proteomes" id="UP000244722">
    <property type="component" value="Unassembled WGS sequence"/>
</dbReference>
<name>A0A2T6ZRJ3_TUBBO</name>
<keyword evidence="3" id="KW-1185">Reference proteome</keyword>
<protein>
    <submittedName>
        <fullName evidence="2">Uncharacterized protein</fullName>
    </submittedName>
</protein>
<evidence type="ECO:0000313" key="3">
    <source>
        <dbReference type="Proteomes" id="UP000244722"/>
    </source>
</evidence>
<organism evidence="2 3">
    <name type="scientific">Tuber borchii</name>
    <name type="common">White truffle</name>
    <dbReference type="NCBI Taxonomy" id="42251"/>
    <lineage>
        <taxon>Eukaryota</taxon>
        <taxon>Fungi</taxon>
        <taxon>Dikarya</taxon>
        <taxon>Ascomycota</taxon>
        <taxon>Pezizomycotina</taxon>
        <taxon>Pezizomycetes</taxon>
        <taxon>Pezizales</taxon>
        <taxon>Tuberaceae</taxon>
        <taxon>Tuber</taxon>
    </lineage>
</organism>
<evidence type="ECO:0000313" key="2">
    <source>
        <dbReference type="EMBL" id="PUU78108.1"/>
    </source>
</evidence>
<proteinExistence type="predicted"/>
<gene>
    <name evidence="2" type="ORF">B9Z19DRAFT_1193558</name>
</gene>